<evidence type="ECO:0000256" key="3">
    <source>
        <dbReference type="ARBA" id="ARBA00022691"/>
    </source>
</evidence>
<sequence>MSPKESIQTSHDTWFDERPSDSQIPQSARRLLETYSGIAPDNVVDHIVKVRNEAWNVHPYPCLGQFRFLEAGLDQCEEYDEVVERLCRGQKLLDMACCVGQTIRRLVADGAPSKNIYGCDLQPNFIELGYKLFRDRDKLETRFLVADIFDQNSALQDPNVKHKLDMIYAGSFFHLWGLEKQKQVSKVVALLLNPQPGSLILGRQIGAVEAAEKTSATGTMFRHNVESFKKMWKEIGDDLGFTFAIEAHLKMLNDDHFESHTSDQFQANDTRRIWFSIRMQ</sequence>
<protein>
    <recommendedName>
        <fullName evidence="6">Methyltransferase domain-containing protein</fullName>
    </recommendedName>
</protein>
<evidence type="ECO:0000259" key="6">
    <source>
        <dbReference type="Pfam" id="PF13649"/>
    </source>
</evidence>
<dbReference type="AlphaFoldDB" id="A0A8K0QV48"/>
<evidence type="ECO:0000313" key="7">
    <source>
        <dbReference type="EMBL" id="KAH7073236.1"/>
    </source>
</evidence>
<dbReference type="GO" id="GO:0016740">
    <property type="term" value="F:transferase activity"/>
    <property type="evidence" value="ECO:0007669"/>
    <property type="project" value="UniProtKB-KW"/>
</dbReference>
<evidence type="ECO:0000256" key="1">
    <source>
        <dbReference type="ARBA" id="ARBA00005179"/>
    </source>
</evidence>
<evidence type="ECO:0000256" key="5">
    <source>
        <dbReference type="SAM" id="MobiDB-lite"/>
    </source>
</evidence>
<gene>
    <name evidence="7" type="ORF">FB567DRAFT_454049</name>
</gene>
<dbReference type="Pfam" id="PF13649">
    <property type="entry name" value="Methyltransf_25"/>
    <property type="match status" value="1"/>
</dbReference>
<keyword evidence="2" id="KW-0808">Transferase</keyword>
<dbReference type="Proteomes" id="UP000813461">
    <property type="component" value="Unassembled WGS sequence"/>
</dbReference>
<comment type="pathway">
    <text evidence="1">Secondary metabolite biosynthesis.</text>
</comment>
<evidence type="ECO:0000256" key="2">
    <source>
        <dbReference type="ARBA" id="ARBA00022679"/>
    </source>
</evidence>
<accession>A0A8K0QV48</accession>
<dbReference type="OrthoDB" id="2094832at2759"/>
<dbReference type="CDD" id="cd02440">
    <property type="entry name" value="AdoMet_MTases"/>
    <property type="match status" value="1"/>
</dbReference>
<feature type="domain" description="Methyltransferase" evidence="6">
    <location>
        <begin position="93"/>
        <end position="194"/>
    </location>
</feature>
<dbReference type="InterPro" id="IPR029063">
    <property type="entry name" value="SAM-dependent_MTases_sf"/>
</dbReference>
<dbReference type="EMBL" id="JAGMVJ010000022">
    <property type="protein sequence ID" value="KAH7073236.1"/>
    <property type="molecule type" value="Genomic_DNA"/>
</dbReference>
<reference evidence="7" key="1">
    <citation type="journal article" date="2021" name="Nat. Commun.">
        <title>Genetic determinants of endophytism in the Arabidopsis root mycobiome.</title>
        <authorList>
            <person name="Mesny F."/>
            <person name="Miyauchi S."/>
            <person name="Thiergart T."/>
            <person name="Pickel B."/>
            <person name="Atanasova L."/>
            <person name="Karlsson M."/>
            <person name="Huettel B."/>
            <person name="Barry K.W."/>
            <person name="Haridas S."/>
            <person name="Chen C."/>
            <person name="Bauer D."/>
            <person name="Andreopoulos W."/>
            <person name="Pangilinan J."/>
            <person name="LaButti K."/>
            <person name="Riley R."/>
            <person name="Lipzen A."/>
            <person name="Clum A."/>
            <person name="Drula E."/>
            <person name="Henrissat B."/>
            <person name="Kohler A."/>
            <person name="Grigoriev I.V."/>
            <person name="Martin F.M."/>
            <person name="Hacquard S."/>
        </authorList>
    </citation>
    <scope>NUCLEOTIDE SEQUENCE</scope>
    <source>
        <strain evidence="7">MPI-SDFR-AT-0120</strain>
    </source>
</reference>
<keyword evidence="8" id="KW-1185">Reference proteome</keyword>
<evidence type="ECO:0000313" key="8">
    <source>
        <dbReference type="Proteomes" id="UP000813461"/>
    </source>
</evidence>
<keyword evidence="3" id="KW-0949">S-adenosyl-L-methionine</keyword>
<dbReference type="PANTHER" id="PTHR35897:SF1">
    <property type="entry name" value="METHYLTRANSFERASE AUSD"/>
    <property type="match status" value="1"/>
</dbReference>
<dbReference type="InterPro" id="IPR041698">
    <property type="entry name" value="Methyltransf_25"/>
</dbReference>
<evidence type="ECO:0000256" key="4">
    <source>
        <dbReference type="ARBA" id="ARBA00038314"/>
    </source>
</evidence>
<dbReference type="Gene3D" id="3.40.50.150">
    <property type="entry name" value="Vaccinia Virus protein VP39"/>
    <property type="match status" value="1"/>
</dbReference>
<comment type="similarity">
    <text evidence="4">Belongs to the class I-like SAM-binding methyltransferase superfamily.</text>
</comment>
<dbReference type="PANTHER" id="PTHR35897">
    <property type="entry name" value="METHYLTRANSFERASE AUSD"/>
    <property type="match status" value="1"/>
</dbReference>
<dbReference type="SUPFAM" id="SSF53335">
    <property type="entry name" value="S-adenosyl-L-methionine-dependent methyltransferases"/>
    <property type="match status" value="1"/>
</dbReference>
<feature type="region of interest" description="Disordered" evidence="5">
    <location>
        <begin position="1"/>
        <end position="22"/>
    </location>
</feature>
<name>A0A8K0QV48_9PLEO</name>
<proteinExistence type="inferred from homology"/>
<comment type="caution">
    <text evidence="7">The sequence shown here is derived from an EMBL/GenBank/DDBJ whole genome shotgun (WGS) entry which is preliminary data.</text>
</comment>
<feature type="compositionally biased region" description="Polar residues" evidence="5">
    <location>
        <begin position="1"/>
        <end position="12"/>
    </location>
</feature>
<organism evidence="7 8">
    <name type="scientific">Paraphoma chrysanthemicola</name>
    <dbReference type="NCBI Taxonomy" id="798071"/>
    <lineage>
        <taxon>Eukaryota</taxon>
        <taxon>Fungi</taxon>
        <taxon>Dikarya</taxon>
        <taxon>Ascomycota</taxon>
        <taxon>Pezizomycotina</taxon>
        <taxon>Dothideomycetes</taxon>
        <taxon>Pleosporomycetidae</taxon>
        <taxon>Pleosporales</taxon>
        <taxon>Pleosporineae</taxon>
        <taxon>Phaeosphaeriaceae</taxon>
        <taxon>Paraphoma</taxon>
    </lineage>
</organism>
<dbReference type="InterPro" id="IPR051654">
    <property type="entry name" value="Meroterpenoid_MTases"/>
</dbReference>